<gene>
    <name evidence="2" type="ORF">HMPREF9380_0524</name>
</gene>
<reference evidence="2 3" key="1">
    <citation type="submission" date="2011-03" db="EMBL/GenBank/DDBJ databases">
        <authorList>
            <person name="Muzny D."/>
            <person name="Qin X."/>
            <person name="Deng J."/>
            <person name="Jiang H."/>
            <person name="Liu Y."/>
            <person name="Qu J."/>
            <person name="Song X.-Z."/>
            <person name="Zhang L."/>
            <person name="Thornton R."/>
            <person name="Coyle M."/>
            <person name="Francisco L."/>
            <person name="Jackson L."/>
            <person name="Javaid M."/>
            <person name="Korchina V."/>
            <person name="Kovar C."/>
            <person name="Mata R."/>
            <person name="Mathew T."/>
            <person name="Ngo R."/>
            <person name="Nguyen L."/>
            <person name="Nguyen N."/>
            <person name="Okwuonu G."/>
            <person name="Ongeri F."/>
            <person name="Pham C."/>
            <person name="Simmons D."/>
            <person name="Wilczek-Boney K."/>
            <person name="Hale W."/>
            <person name="Jakkamsetti A."/>
            <person name="Pham P."/>
            <person name="Ruth R."/>
            <person name="San Lucas F."/>
            <person name="Warren J."/>
            <person name="Zhang J."/>
            <person name="Zhao Z."/>
            <person name="Zhou C."/>
            <person name="Zhu D."/>
            <person name="Lee S."/>
            <person name="Bess C."/>
            <person name="Blankenburg K."/>
            <person name="Forbes L."/>
            <person name="Fu Q."/>
            <person name="Gubbala S."/>
            <person name="Hirani K."/>
            <person name="Jayaseelan J.C."/>
            <person name="Lara F."/>
            <person name="Munidasa M."/>
            <person name="Palculict T."/>
            <person name="Patil S."/>
            <person name="Pu L.-L."/>
            <person name="Saada N."/>
            <person name="Tang L."/>
            <person name="Weissenberger G."/>
            <person name="Zhu Y."/>
            <person name="Hemphill L."/>
            <person name="Shang Y."/>
            <person name="Youmans B."/>
            <person name="Ayvaz T."/>
            <person name="Ross M."/>
            <person name="Santibanez J."/>
            <person name="Aqrawi P."/>
            <person name="Gross S."/>
            <person name="Joshi V."/>
            <person name="Fowler G."/>
            <person name="Nazareth L."/>
            <person name="Reid J."/>
            <person name="Worley K."/>
            <person name="Petrosino J."/>
            <person name="Highlander S."/>
            <person name="Gibbs R."/>
        </authorList>
    </citation>
    <scope>NUCLEOTIDE SEQUENCE [LARGE SCALE GENOMIC DNA]</scope>
    <source>
        <strain evidence="2 3">SK49</strain>
    </source>
</reference>
<dbReference type="Proteomes" id="UP000006459">
    <property type="component" value="Unassembled WGS sequence"/>
</dbReference>
<comment type="caution">
    <text evidence="2">The sequence shown here is derived from an EMBL/GenBank/DDBJ whole genome shotgun (WGS) entry which is preliminary data.</text>
</comment>
<feature type="coiled-coil region" evidence="1">
    <location>
        <begin position="87"/>
        <end position="125"/>
    </location>
</feature>
<dbReference type="EMBL" id="AFFO01000003">
    <property type="protein sequence ID" value="EGJ41149.1"/>
    <property type="molecule type" value="Genomic_DNA"/>
</dbReference>
<evidence type="ECO:0000313" key="2">
    <source>
        <dbReference type="EMBL" id="EGJ41149.1"/>
    </source>
</evidence>
<proteinExistence type="predicted"/>
<evidence type="ECO:0000313" key="3">
    <source>
        <dbReference type="Proteomes" id="UP000006459"/>
    </source>
</evidence>
<protein>
    <submittedName>
        <fullName evidence="2">Uncharacterized protein</fullName>
    </submittedName>
</protein>
<dbReference type="HOGENOM" id="CLU_1894969_0_0_9"/>
<dbReference type="PATRIC" id="fig|888808.3.peg.510"/>
<name>F3UVI1_STRSA</name>
<keyword evidence="1" id="KW-0175">Coiled coil</keyword>
<dbReference type="RefSeq" id="WP_002932379.1">
    <property type="nucleotide sequence ID" value="NZ_GL890985.1"/>
</dbReference>
<accession>F3UVI1</accession>
<evidence type="ECO:0000256" key="1">
    <source>
        <dbReference type="SAM" id="Coils"/>
    </source>
</evidence>
<dbReference type="AlphaFoldDB" id="F3UVI1"/>
<sequence length="138" mass="16733">MDKWSKIRAKLVDAQEELYKINDKFRKSKDDLDTKWGLLNEFNKGLNQKFDEKYSIVLSAYSKMPDATEDMLEAAVGTIERYRMVNEEEFLTRRHELEREYNDLEDRYKKEYRKQERVIVQLSSELKSYLTDEEQEEN</sequence>
<organism evidence="2 3">
    <name type="scientific">Streptococcus sanguinis SK49</name>
    <dbReference type="NCBI Taxonomy" id="888808"/>
    <lineage>
        <taxon>Bacteria</taxon>
        <taxon>Bacillati</taxon>
        <taxon>Bacillota</taxon>
        <taxon>Bacilli</taxon>
        <taxon>Lactobacillales</taxon>
        <taxon>Streptococcaceae</taxon>
        <taxon>Streptococcus</taxon>
    </lineage>
</organism>